<dbReference type="AlphaFoldDB" id="A0A6J4MMM0"/>
<feature type="non-terminal residue" evidence="2">
    <location>
        <position position="119"/>
    </location>
</feature>
<proteinExistence type="predicted"/>
<name>A0A6J4MMM0_9ACTN</name>
<organism evidence="2">
    <name type="scientific">uncultured Nocardioidaceae bacterium</name>
    <dbReference type="NCBI Taxonomy" id="253824"/>
    <lineage>
        <taxon>Bacteria</taxon>
        <taxon>Bacillati</taxon>
        <taxon>Actinomycetota</taxon>
        <taxon>Actinomycetes</taxon>
        <taxon>Propionibacteriales</taxon>
        <taxon>Nocardioidaceae</taxon>
        <taxon>environmental samples</taxon>
    </lineage>
</organism>
<accession>A0A6J4MMM0</accession>
<gene>
    <name evidence="2" type="ORF">AVDCRST_MAG72-2354</name>
</gene>
<dbReference type="EMBL" id="CADCUJ010000100">
    <property type="protein sequence ID" value="CAA9362280.1"/>
    <property type="molecule type" value="Genomic_DNA"/>
</dbReference>
<reference evidence="2" key="1">
    <citation type="submission" date="2020-02" db="EMBL/GenBank/DDBJ databases">
        <authorList>
            <person name="Meier V. D."/>
        </authorList>
    </citation>
    <scope>NUCLEOTIDE SEQUENCE</scope>
    <source>
        <strain evidence="2">AVDCRST_MAG72</strain>
    </source>
</reference>
<evidence type="ECO:0000256" key="1">
    <source>
        <dbReference type="SAM" id="MobiDB-lite"/>
    </source>
</evidence>
<evidence type="ECO:0000313" key="2">
    <source>
        <dbReference type="EMBL" id="CAA9362280.1"/>
    </source>
</evidence>
<feature type="region of interest" description="Disordered" evidence="1">
    <location>
        <begin position="55"/>
        <end position="119"/>
    </location>
</feature>
<feature type="compositionally biased region" description="Low complexity" evidence="1">
    <location>
        <begin position="55"/>
        <end position="64"/>
    </location>
</feature>
<feature type="region of interest" description="Disordered" evidence="1">
    <location>
        <begin position="1"/>
        <end position="34"/>
    </location>
</feature>
<feature type="non-terminal residue" evidence="2">
    <location>
        <position position="1"/>
    </location>
</feature>
<sequence length="119" mass="12399">RPLGPGDGPAGRWRVGSRHRGREVAAGHLGPGPRCTTGGRGVCSLRLRARAVGVLGTRPGSGRRPSGRRRCVGGRRERVLRASRPAPRRRRRGAGRPPAPVASAGRLASAAGEAGQPRV</sequence>
<protein>
    <submittedName>
        <fullName evidence="2">Uncharacterized protein</fullName>
    </submittedName>
</protein>